<dbReference type="EMBL" id="JAVHJO010000001">
    <property type="protein sequence ID" value="KAK6544853.1"/>
    <property type="molecule type" value="Genomic_DNA"/>
</dbReference>
<protein>
    <recommendedName>
        <fullName evidence="4">F-box domain-containing protein</fullName>
    </recommendedName>
</protein>
<feature type="compositionally biased region" description="Polar residues" evidence="1">
    <location>
        <begin position="31"/>
        <end position="43"/>
    </location>
</feature>
<evidence type="ECO:0008006" key="4">
    <source>
        <dbReference type="Google" id="ProtNLM"/>
    </source>
</evidence>
<comment type="caution">
    <text evidence="2">The sequence shown here is derived from an EMBL/GenBank/DDBJ whole genome shotgun (WGS) entry which is preliminary data.</text>
</comment>
<feature type="compositionally biased region" description="Basic and acidic residues" evidence="1">
    <location>
        <begin position="752"/>
        <end position="765"/>
    </location>
</feature>
<dbReference type="AlphaFoldDB" id="A0AAV9XS29"/>
<reference evidence="2 3" key="1">
    <citation type="submission" date="2019-10" db="EMBL/GenBank/DDBJ databases">
        <authorList>
            <person name="Palmer J.M."/>
        </authorList>
    </citation>
    <scope>NUCLEOTIDE SEQUENCE [LARGE SCALE GENOMIC DNA]</scope>
    <source>
        <strain evidence="2 3">TWF694</strain>
    </source>
</reference>
<organism evidence="2 3">
    <name type="scientific">Orbilia ellipsospora</name>
    <dbReference type="NCBI Taxonomy" id="2528407"/>
    <lineage>
        <taxon>Eukaryota</taxon>
        <taxon>Fungi</taxon>
        <taxon>Dikarya</taxon>
        <taxon>Ascomycota</taxon>
        <taxon>Pezizomycotina</taxon>
        <taxon>Orbiliomycetes</taxon>
        <taxon>Orbiliales</taxon>
        <taxon>Orbiliaceae</taxon>
        <taxon>Orbilia</taxon>
    </lineage>
</organism>
<dbReference type="Proteomes" id="UP001365542">
    <property type="component" value="Unassembled WGS sequence"/>
</dbReference>
<name>A0AAV9XS29_9PEZI</name>
<evidence type="ECO:0000256" key="1">
    <source>
        <dbReference type="SAM" id="MobiDB-lite"/>
    </source>
</evidence>
<proteinExistence type="predicted"/>
<evidence type="ECO:0000313" key="3">
    <source>
        <dbReference type="Proteomes" id="UP001365542"/>
    </source>
</evidence>
<feature type="compositionally biased region" description="Basic residues" evidence="1">
    <location>
        <begin position="766"/>
        <end position="778"/>
    </location>
</feature>
<feature type="region of interest" description="Disordered" evidence="1">
    <location>
        <begin position="24"/>
        <end position="52"/>
    </location>
</feature>
<keyword evidence="3" id="KW-1185">Reference proteome</keyword>
<feature type="region of interest" description="Disordered" evidence="1">
    <location>
        <begin position="752"/>
        <end position="804"/>
    </location>
</feature>
<sequence>MDIASLISAAEAIVSLGGPNTALAASDHDNNTNSDIPTSSSPRGHSEFHDDGMNSAGKLCFSASLNSVGSAESPIILDSESEDEDNAAALCLPGSPISLSSHFSSREPSIFDTPPQSATSIITNDSFIPEPTKEVIDLTSDEGVSSNSKGKGRALDVEVIDVENIHSMDPQFFDDDIQMISPQSTPDPLNFWDFSSPEIAGYIDFVMDLEDATELVQAIPWQPVVQTSTISKLPTEILSMIMEYTLPWFSQPDDESVSFHEKLTGASPLIRVCQRWRYLLLPKLLRSVTISECTFLTKSAHCQNCMLSAGKHLVSVPIVRSLFDGTATPEVTQLAEHIRTVSLSATSCERRSMNGEDSLESGFVFFLPRVQTVVIPSNLVRNFMNGASAHGLNLNQKTLPNIRIHALPSNLSIAARRRLALSDYIDSDEFMDSWIIAEDIKRLEVDGDCLQMCTRMEMLLLEELTINRRSHGDKFIQPPTLSTLATLFSRYNTEFSTLSKVTIRWLPKAESPAFLAANNASHDNCTCVTLAGIPSLEYLDTSTVCPLFFTKKVGKCMKSVAFEYSCVTTKTRPPPPIKYQEFRTLITSAHEMRNRLISDDIDHSRISTKISLISTKARDKPHTMDVSLTTPPAYSIDLGRKVVRVTEYSAKAATRYRLYINSLVARSTKAIMAREDKKLLSEYAIAARANSLTNRWDCSWTGAATTAKKQRTTVLKWDYDVDLDVFFSGAASGEFMVLGRAKDRLLNARETEERKAKKAEMERLKKAAPPKKRSRKRKQDPQAEPPQLDTQPIVDSATKKPKVSSGVVLPPISTLLTNNTPLSFLWA</sequence>
<accession>A0AAV9XS29</accession>
<gene>
    <name evidence="2" type="ORF">TWF694_001534</name>
</gene>
<evidence type="ECO:0000313" key="2">
    <source>
        <dbReference type="EMBL" id="KAK6544853.1"/>
    </source>
</evidence>